<dbReference type="PATRIC" id="fig|1618655.3.peg.701"/>
<evidence type="ECO:0000256" key="16">
    <source>
        <dbReference type="PIRSR" id="PIRSR000386-1"/>
    </source>
</evidence>
<dbReference type="PANTHER" id="PTHR46417">
    <property type="entry name" value="TRNA (GUANINE-N(1)-)-METHYLTRANSFERASE"/>
    <property type="match status" value="1"/>
</dbReference>
<dbReference type="EMBL" id="LCOK01000044">
    <property type="protein sequence ID" value="KKU75729.1"/>
    <property type="molecule type" value="Genomic_DNA"/>
</dbReference>
<dbReference type="InterPro" id="IPR023148">
    <property type="entry name" value="tRNA_m1G_MeTrfase_C_sf"/>
</dbReference>
<evidence type="ECO:0000256" key="15">
    <source>
        <dbReference type="HAMAP-Rule" id="MF_00605"/>
    </source>
</evidence>
<dbReference type="InterPro" id="IPR002649">
    <property type="entry name" value="tRNA_m1G_MeTrfase_TrmD"/>
</dbReference>
<dbReference type="EC" id="2.1.1.228" evidence="5 15"/>
<keyword evidence="8 15" id="KW-0489">Methyltransferase</keyword>
<evidence type="ECO:0000256" key="17">
    <source>
        <dbReference type="RuleBase" id="RU003464"/>
    </source>
</evidence>
<dbReference type="CDD" id="cd18080">
    <property type="entry name" value="TrmD-like"/>
    <property type="match status" value="1"/>
</dbReference>
<organism evidence="19 20">
    <name type="scientific">Candidatus Giovannonibacteria bacterium GW2011_GWB1_47_6b</name>
    <dbReference type="NCBI Taxonomy" id="1618655"/>
    <lineage>
        <taxon>Bacteria</taxon>
        <taxon>Candidatus Giovannoniibacteriota</taxon>
    </lineage>
</organism>
<dbReference type="GO" id="GO:0002939">
    <property type="term" value="P:tRNA N1-guanine methylation"/>
    <property type="evidence" value="ECO:0007669"/>
    <property type="project" value="TreeGrafter"/>
</dbReference>
<gene>
    <name evidence="15" type="primary">trmD</name>
    <name evidence="19" type="ORF">UY02_C0044G0009</name>
</gene>
<evidence type="ECO:0000256" key="2">
    <source>
        <dbReference type="ARBA" id="ARBA00004496"/>
    </source>
</evidence>
<dbReference type="HAMAP" id="MF_00605">
    <property type="entry name" value="TrmD"/>
    <property type="match status" value="1"/>
</dbReference>
<dbReference type="InterPro" id="IPR029028">
    <property type="entry name" value="Alpha/beta_knot_MTases"/>
</dbReference>
<keyword evidence="11 15" id="KW-0819">tRNA processing</keyword>
<evidence type="ECO:0000256" key="1">
    <source>
        <dbReference type="ARBA" id="ARBA00002634"/>
    </source>
</evidence>
<comment type="subunit">
    <text evidence="4 15 17">Homodimer.</text>
</comment>
<evidence type="ECO:0000259" key="18">
    <source>
        <dbReference type="Pfam" id="PF01746"/>
    </source>
</evidence>
<keyword evidence="9 15" id="KW-0808">Transferase</keyword>
<protein>
    <recommendedName>
        <fullName evidence="6 15">tRNA (guanine-N(1)-)-methyltransferase</fullName>
        <ecNumber evidence="5 15">2.1.1.228</ecNumber>
    </recommendedName>
    <alternativeName>
        <fullName evidence="12 15">M1G-methyltransferase</fullName>
    </alternativeName>
    <alternativeName>
        <fullName evidence="13 15">tRNA [GM37] methyltransferase</fullName>
    </alternativeName>
</protein>
<dbReference type="InterPro" id="IPR016009">
    <property type="entry name" value="tRNA_MeTrfase_TRMD/TRM10"/>
</dbReference>
<comment type="subcellular location">
    <subcellularLocation>
        <location evidence="2 15 17">Cytoplasm</location>
    </subcellularLocation>
</comment>
<dbReference type="AlphaFoldDB" id="A0A0G1T1U8"/>
<evidence type="ECO:0000256" key="6">
    <source>
        <dbReference type="ARBA" id="ARBA00014679"/>
    </source>
</evidence>
<feature type="binding site" evidence="15 16">
    <location>
        <position position="117"/>
    </location>
    <ligand>
        <name>S-adenosyl-L-methionine</name>
        <dbReference type="ChEBI" id="CHEBI:59789"/>
    </ligand>
</feature>
<reference evidence="19 20" key="1">
    <citation type="journal article" date="2015" name="Nature">
        <title>rRNA introns, odd ribosomes, and small enigmatic genomes across a large radiation of phyla.</title>
        <authorList>
            <person name="Brown C.T."/>
            <person name="Hug L.A."/>
            <person name="Thomas B.C."/>
            <person name="Sharon I."/>
            <person name="Castelle C.J."/>
            <person name="Singh A."/>
            <person name="Wilkins M.J."/>
            <person name="Williams K.H."/>
            <person name="Banfield J.F."/>
        </authorList>
    </citation>
    <scope>NUCLEOTIDE SEQUENCE [LARGE SCALE GENOMIC DNA]</scope>
</reference>
<evidence type="ECO:0000256" key="7">
    <source>
        <dbReference type="ARBA" id="ARBA00022490"/>
    </source>
</evidence>
<dbReference type="PANTHER" id="PTHR46417:SF1">
    <property type="entry name" value="TRNA (GUANINE-N(1)-)-METHYLTRANSFERASE"/>
    <property type="match status" value="1"/>
</dbReference>
<comment type="catalytic activity">
    <reaction evidence="14 15 17">
        <text>guanosine(37) in tRNA + S-adenosyl-L-methionine = N(1)-methylguanosine(37) in tRNA + S-adenosyl-L-homocysteine + H(+)</text>
        <dbReference type="Rhea" id="RHEA:36899"/>
        <dbReference type="Rhea" id="RHEA-COMP:10145"/>
        <dbReference type="Rhea" id="RHEA-COMP:10147"/>
        <dbReference type="ChEBI" id="CHEBI:15378"/>
        <dbReference type="ChEBI" id="CHEBI:57856"/>
        <dbReference type="ChEBI" id="CHEBI:59789"/>
        <dbReference type="ChEBI" id="CHEBI:73542"/>
        <dbReference type="ChEBI" id="CHEBI:74269"/>
        <dbReference type="EC" id="2.1.1.228"/>
    </reaction>
</comment>
<accession>A0A0G1T1U8</accession>
<comment type="similarity">
    <text evidence="3 15 17">Belongs to the RNA methyltransferase TrmD family.</text>
</comment>
<keyword evidence="7 15" id="KW-0963">Cytoplasm</keyword>
<comment type="function">
    <text evidence="1 15 17">Specifically methylates guanosine-37 in various tRNAs.</text>
</comment>
<evidence type="ECO:0000313" key="20">
    <source>
        <dbReference type="Proteomes" id="UP000034682"/>
    </source>
</evidence>
<evidence type="ECO:0000256" key="4">
    <source>
        <dbReference type="ARBA" id="ARBA00011738"/>
    </source>
</evidence>
<keyword evidence="10 15" id="KW-0949">S-adenosyl-L-methionine</keyword>
<feature type="binding site" evidence="15 16">
    <location>
        <begin position="137"/>
        <end position="142"/>
    </location>
    <ligand>
        <name>S-adenosyl-L-methionine</name>
        <dbReference type="ChEBI" id="CHEBI:59789"/>
    </ligand>
</feature>
<dbReference type="SUPFAM" id="SSF75217">
    <property type="entry name" value="alpha/beta knot"/>
    <property type="match status" value="1"/>
</dbReference>
<dbReference type="Gene3D" id="1.10.1270.20">
    <property type="entry name" value="tRNA(m1g37)methyltransferase, domain 2"/>
    <property type="match status" value="1"/>
</dbReference>
<dbReference type="Pfam" id="PF01746">
    <property type="entry name" value="tRNA_m1G_MT"/>
    <property type="match status" value="1"/>
</dbReference>
<evidence type="ECO:0000256" key="5">
    <source>
        <dbReference type="ARBA" id="ARBA00012807"/>
    </source>
</evidence>
<dbReference type="NCBIfam" id="NF000648">
    <property type="entry name" value="PRK00026.1"/>
    <property type="match status" value="1"/>
</dbReference>
<evidence type="ECO:0000256" key="8">
    <source>
        <dbReference type="ARBA" id="ARBA00022603"/>
    </source>
</evidence>
<comment type="caution">
    <text evidence="19">The sequence shown here is derived from an EMBL/GenBank/DDBJ whole genome shotgun (WGS) entry which is preliminary data.</text>
</comment>
<evidence type="ECO:0000256" key="13">
    <source>
        <dbReference type="ARBA" id="ARBA00033392"/>
    </source>
</evidence>
<dbReference type="NCBIfam" id="TIGR00088">
    <property type="entry name" value="trmD"/>
    <property type="match status" value="1"/>
</dbReference>
<proteinExistence type="inferred from homology"/>
<dbReference type="GO" id="GO:0005829">
    <property type="term" value="C:cytosol"/>
    <property type="evidence" value="ECO:0007669"/>
    <property type="project" value="TreeGrafter"/>
</dbReference>
<dbReference type="Proteomes" id="UP000034682">
    <property type="component" value="Unassembled WGS sequence"/>
</dbReference>
<sequence>MRFTILTLFPKAFDSYLGESILKRAREKKLIKIDIVDIRKFTSDKHHTADGKPYGGGPGMVMMAEPILRAVGSLLRSDLRGRRRRKVFILSAAGKQFNSKMAKNLSLNTDHLILIAGHYEGIDERVKKALKAEEVSIGDYVLTGGELPAMVLIDAIARHIPGVLGKRESLEERRFGIGVPVYTRPEAVAYKGKKYRVPPVLLSGDHKKISAWRSRA</sequence>
<evidence type="ECO:0000256" key="14">
    <source>
        <dbReference type="ARBA" id="ARBA00047783"/>
    </source>
</evidence>
<evidence type="ECO:0000256" key="9">
    <source>
        <dbReference type="ARBA" id="ARBA00022679"/>
    </source>
</evidence>
<dbReference type="GO" id="GO:0052906">
    <property type="term" value="F:tRNA (guanine(37)-N1)-methyltransferase activity"/>
    <property type="evidence" value="ECO:0007669"/>
    <property type="project" value="UniProtKB-UniRule"/>
</dbReference>
<dbReference type="FunFam" id="3.40.1280.10:FF:000001">
    <property type="entry name" value="tRNA (guanine-N(1)-)-methyltransferase"/>
    <property type="match status" value="1"/>
</dbReference>
<dbReference type="InterPro" id="IPR029026">
    <property type="entry name" value="tRNA_m1G_MTases_N"/>
</dbReference>
<name>A0A0G1T1U8_9BACT</name>
<evidence type="ECO:0000256" key="11">
    <source>
        <dbReference type="ARBA" id="ARBA00022694"/>
    </source>
</evidence>
<dbReference type="PIRSF" id="PIRSF000386">
    <property type="entry name" value="tRNA_mtase"/>
    <property type="match status" value="1"/>
</dbReference>
<evidence type="ECO:0000313" key="19">
    <source>
        <dbReference type="EMBL" id="KKU75729.1"/>
    </source>
</evidence>
<dbReference type="Gene3D" id="3.40.1280.10">
    <property type="match status" value="1"/>
</dbReference>
<feature type="domain" description="tRNA methyltransferase TRMD/TRM10-type" evidence="18">
    <location>
        <begin position="1"/>
        <end position="214"/>
    </location>
</feature>
<evidence type="ECO:0000256" key="3">
    <source>
        <dbReference type="ARBA" id="ARBA00007630"/>
    </source>
</evidence>
<evidence type="ECO:0000256" key="12">
    <source>
        <dbReference type="ARBA" id="ARBA00029736"/>
    </source>
</evidence>
<evidence type="ECO:0000256" key="10">
    <source>
        <dbReference type="ARBA" id="ARBA00022691"/>
    </source>
</evidence>